<gene>
    <name evidence="4" type="ORF">N864_13705</name>
</gene>
<dbReference type="InterPro" id="IPR009078">
    <property type="entry name" value="Ferritin-like_SF"/>
</dbReference>
<dbReference type="AlphaFoldDB" id="W9GPQ1"/>
<organism evidence="4 5">
    <name type="scientific">Intrasporangium chromatireducens Q5-1</name>
    <dbReference type="NCBI Taxonomy" id="584657"/>
    <lineage>
        <taxon>Bacteria</taxon>
        <taxon>Bacillati</taxon>
        <taxon>Actinomycetota</taxon>
        <taxon>Actinomycetes</taxon>
        <taxon>Micrococcales</taxon>
        <taxon>Intrasporangiaceae</taxon>
        <taxon>Intrasporangium</taxon>
    </lineage>
</organism>
<reference evidence="5" key="1">
    <citation type="submission" date="2013-08" db="EMBL/GenBank/DDBJ databases">
        <title>Intrasporangium oryzae NRRL B-24470.</title>
        <authorList>
            <person name="Liu H."/>
            <person name="Wang G."/>
        </authorList>
    </citation>
    <scope>NUCLEOTIDE SEQUENCE [LARGE SCALE GENOMIC DNA]</scope>
    <source>
        <strain evidence="5">Q5-1</strain>
    </source>
</reference>
<dbReference type="InterPro" id="IPR019243">
    <property type="entry name" value="DUF2202"/>
</dbReference>
<keyword evidence="5" id="KW-1185">Reference proteome</keyword>
<evidence type="ECO:0000313" key="4">
    <source>
        <dbReference type="EMBL" id="EWT07007.1"/>
    </source>
</evidence>
<dbReference type="Proteomes" id="UP000019494">
    <property type="component" value="Unassembled WGS sequence"/>
</dbReference>
<dbReference type="InterPro" id="IPR012347">
    <property type="entry name" value="Ferritin-like"/>
</dbReference>
<dbReference type="Gene3D" id="1.20.1260.10">
    <property type="match status" value="1"/>
</dbReference>
<evidence type="ECO:0000313" key="5">
    <source>
        <dbReference type="Proteomes" id="UP000019494"/>
    </source>
</evidence>
<accession>W9GPQ1</accession>
<feature type="region of interest" description="Disordered" evidence="1">
    <location>
        <begin position="190"/>
        <end position="242"/>
    </location>
</feature>
<name>W9GPQ1_9MICO</name>
<dbReference type="PATRIC" id="fig|584657.3.peg.1061"/>
<feature type="signal peptide" evidence="2">
    <location>
        <begin position="1"/>
        <end position="20"/>
    </location>
</feature>
<dbReference type="CDD" id="cd01048">
    <property type="entry name" value="Ferritin_like_AB2"/>
    <property type="match status" value="1"/>
</dbReference>
<feature type="chain" id="PRO_5038922685" description="DUF2202 domain-containing protein" evidence="2">
    <location>
        <begin position="21"/>
        <end position="242"/>
    </location>
</feature>
<dbReference type="RefSeq" id="WP_051518221.1">
    <property type="nucleotide sequence ID" value="NZ_AWQS01000025.1"/>
</dbReference>
<evidence type="ECO:0000256" key="2">
    <source>
        <dbReference type="SAM" id="SignalP"/>
    </source>
</evidence>
<dbReference type="EMBL" id="AWQS01000025">
    <property type="protein sequence ID" value="EWT07007.1"/>
    <property type="molecule type" value="Genomic_DNA"/>
</dbReference>
<evidence type="ECO:0000259" key="3">
    <source>
        <dbReference type="Pfam" id="PF09968"/>
    </source>
</evidence>
<protein>
    <recommendedName>
        <fullName evidence="3">DUF2202 domain-containing protein</fullName>
    </recommendedName>
</protein>
<dbReference type="SUPFAM" id="SSF47240">
    <property type="entry name" value="Ferritin-like"/>
    <property type="match status" value="1"/>
</dbReference>
<sequence length="242" mass="24957">MNTKKRIFAVIGTTAVLATGAGLTASALTRDAAQPAAGTSAVALTAASDVSAQLQLTREEERMARDLYAALAKVHDGARPMSMITVAEDRHFDAVGVLLSRYGVTDPSTGRKAGSYAYPELQKLYDQWYAKGKTSLNAAYEVGVALEQWDIAGLQKEVAATTQTDLKRLYTNLLTASQHHLTAYQAAASGQLPDPAAGGGNGTGRGMGGGMGAGLGRHLAGGPGAGQGQGFQGDCPMLDTAD</sequence>
<dbReference type="Pfam" id="PF09968">
    <property type="entry name" value="DUF2202"/>
    <property type="match status" value="1"/>
</dbReference>
<proteinExistence type="predicted"/>
<feature type="compositionally biased region" description="Gly residues" evidence="1">
    <location>
        <begin position="197"/>
        <end position="231"/>
    </location>
</feature>
<evidence type="ECO:0000256" key="1">
    <source>
        <dbReference type="SAM" id="MobiDB-lite"/>
    </source>
</evidence>
<dbReference type="OrthoDB" id="9801086at2"/>
<comment type="caution">
    <text evidence="4">The sequence shown here is derived from an EMBL/GenBank/DDBJ whole genome shotgun (WGS) entry which is preliminary data.</text>
</comment>
<keyword evidence="2" id="KW-0732">Signal</keyword>
<feature type="domain" description="DUF2202" evidence="3">
    <location>
        <begin position="54"/>
        <end position="185"/>
    </location>
</feature>